<feature type="transmembrane region" description="Helical" evidence="1">
    <location>
        <begin position="132"/>
        <end position="153"/>
    </location>
</feature>
<feature type="transmembrane region" description="Helical" evidence="1">
    <location>
        <begin position="160"/>
        <end position="179"/>
    </location>
</feature>
<feature type="transmembrane region" description="Helical" evidence="1">
    <location>
        <begin position="96"/>
        <end position="120"/>
    </location>
</feature>
<dbReference type="RefSeq" id="WP_123960931.1">
    <property type="nucleotide sequence ID" value="NZ_CP033898.1"/>
</dbReference>
<dbReference type="OrthoDB" id="4400257at2"/>
<evidence type="ECO:0000313" key="3">
    <source>
        <dbReference type="Proteomes" id="UP000271426"/>
    </source>
</evidence>
<protein>
    <submittedName>
        <fullName evidence="2">ABC-2 family transporter protein</fullName>
    </submittedName>
</protein>
<organism evidence="2 3">
    <name type="scientific">Corynebacterium pseudopelargi</name>
    <dbReference type="NCBI Taxonomy" id="2080757"/>
    <lineage>
        <taxon>Bacteria</taxon>
        <taxon>Bacillati</taxon>
        <taxon>Actinomycetota</taxon>
        <taxon>Actinomycetes</taxon>
        <taxon>Mycobacteriales</taxon>
        <taxon>Corynebacteriaceae</taxon>
        <taxon>Corynebacterium</taxon>
    </lineage>
</organism>
<sequence length="245" mass="27103">MNVLKSELTKLLTLRSTWITFAIAILLMQIPVLVQGFVGTETQDISISGALVADMLFALIMTYFGAAIGRDLNFKLHAQAMLTQPSRGSWIFARMFWMNLFAFLGLVVVVALSAIIATIMPDLHFQTEGWESFGTAALKTLTMLNLGMGFAMLTRSTAAGVSIPLALALVVDNLLYVASMKFEFVKYLMLISPTMRAGQFGVDNGEARGFEVGQYQPDWFNAIVMLVWLALMIALALWSNKRDVR</sequence>
<accession>A0A3G6J1P7</accession>
<dbReference type="GO" id="GO:0140359">
    <property type="term" value="F:ABC-type transporter activity"/>
    <property type="evidence" value="ECO:0007669"/>
    <property type="project" value="InterPro"/>
</dbReference>
<keyword evidence="1" id="KW-1133">Transmembrane helix</keyword>
<dbReference type="GO" id="GO:0005886">
    <property type="term" value="C:plasma membrane"/>
    <property type="evidence" value="ECO:0007669"/>
    <property type="project" value="UniProtKB-SubCell"/>
</dbReference>
<feature type="transmembrane region" description="Helical" evidence="1">
    <location>
        <begin position="12"/>
        <end position="33"/>
    </location>
</feature>
<keyword evidence="1" id="KW-0472">Membrane</keyword>
<dbReference type="EMBL" id="CP033898">
    <property type="protein sequence ID" value="AZA10064.1"/>
    <property type="molecule type" value="Genomic_DNA"/>
</dbReference>
<evidence type="ECO:0000313" key="2">
    <source>
        <dbReference type="EMBL" id="AZA10064.1"/>
    </source>
</evidence>
<gene>
    <name evidence="2" type="ORF">CPPEL_09805</name>
</gene>
<keyword evidence="1" id="KW-0812">Transmembrane</keyword>
<proteinExistence type="predicted"/>
<dbReference type="KEGG" id="cpso:CPPEL_09805"/>
<feature type="transmembrane region" description="Helical" evidence="1">
    <location>
        <begin position="219"/>
        <end position="238"/>
    </location>
</feature>
<keyword evidence="3" id="KW-1185">Reference proteome</keyword>
<reference evidence="2 3" key="1">
    <citation type="submission" date="2018-11" db="EMBL/GenBank/DDBJ databases">
        <authorList>
            <person name="Kleinhagauer T."/>
            <person name="Glaeser S.P."/>
            <person name="Spergser J."/>
            <person name="Ruckert C."/>
            <person name="Kaempfer P."/>
            <person name="Busse H.-J."/>
        </authorList>
    </citation>
    <scope>NUCLEOTIDE SEQUENCE [LARGE SCALE GENOMIC DNA]</scope>
    <source>
        <strain evidence="2 3">812CH</strain>
    </source>
</reference>
<evidence type="ECO:0000256" key="1">
    <source>
        <dbReference type="SAM" id="Phobius"/>
    </source>
</evidence>
<dbReference type="Proteomes" id="UP000271426">
    <property type="component" value="Chromosome"/>
</dbReference>
<feature type="transmembrane region" description="Helical" evidence="1">
    <location>
        <begin position="45"/>
        <end position="66"/>
    </location>
</feature>
<name>A0A3G6J1P7_9CORY</name>
<dbReference type="AlphaFoldDB" id="A0A3G6J1P7"/>